<organism evidence="1">
    <name type="scientific">Rhizophora mucronata</name>
    <name type="common">Asiatic mangrove</name>
    <dbReference type="NCBI Taxonomy" id="61149"/>
    <lineage>
        <taxon>Eukaryota</taxon>
        <taxon>Viridiplantae</taxon>
        <taxon>Streptophyta</taxon>
        <taxon>Embryophyta</taxon>
        <taxon>Tracheophyta</taxon>
        <taxon>Spermatophyta</taxon>
        <taxon>Magnoliopsida</taxon>
        <taxon>eudicotyledons</taxon>
        <taxon>Gunneridae</taxon>
        <taxon>Pentapetalae</taxon>
        <taxon>rosids</taxon>
        <taxon>fabids</taxon>
        <taxon>Malpighiales</taxon>
        <taxon>Rhizophoraceae</taxon>
        <taxon>Rhizophora</taxon>
    </lineage>
</organism>
<reference evidence="1" key="1">
    <citation type="submission" date="2018-02" db="EMBL/GenBank/DDBJ databases">
        <title>Rhizophora mucronata_Transcriptome.</title>
        <authorList>
            <person name="Meera S.P."/>
            <person name="Sreeshan A."/>
            <person name="Augustine A."/>
        </authorList>
    </citation>
    <scope>NUCLEOTIDE SEQUENCE</scope>
    <source>
        <tissue evidence="1">Leaf</tissue>
    </source>
</reference>
<accession>A0A2P2LWQ5</accession>
<dbReference type="EMBL" id="GGEC01041904">
    <property type="protein sequence ID" value="MBX22388.1"/>
    <property type="molecule type" value="Transcribed_RNA"/>
</dbReference>
<protein>
    <submittedName>
        <fullName evidence="1">Uncharacterized protein</fullName>
    </submittedName>
</protein>
<name>A0A2P2LWQ5_RHIMU</name>
<sequence length="66" mass="7340">METKSFTDTSVLNQCSYARNKQKGQCNSANCTPELLFKIPSLCCCHMNRCPGSSKNAIICRLSHIL</sequence>
<proteinExistence type="predicted"/>
<evidence type="ECO:0000313" key="1">
    <source>
        <dbReference type="EMBL" id="MBX22388.1"/>
    </source>
</evidence>
<dbReference type="AlphaFoldDB" id="A0A2P2LWQ5"/>